<accession>A0ACC6RB08</accession>
<name>A0ACC6RB08_9GAMM</name>
<sequence>MAKASKYTSKTPHENGVIHWSEEENKICSELVARQLACIDGKACDEYME</sequence>
<evidence type="ECO:0000313" key="1">
    <source>
        <dbReference type="EMBL" id="MEL0606611.1"/>
    </source>
</evidence>
<evidence type="ECO:0000313" key="2">
    <source>
        <dbReference type="Proteomes" id="UP001374952"/>
    </source>
</evidence>
<dbReference type="Proteomes" id="UP001374952">
    <property type="component" value="Unassembled WGS sequence"/>
</dbReference>
<dbReference type="EMBL" id="JBAKAX010000291">
    <property type="protein sequence ID" value="MEL0606611.1"/>
    <property type="molecule type" value="Genomic_DNA"/>
</dbReference>
<organism evidence="1 2">
    <name type="scientific">Pseudoalteromonas undina</name>
    <dbReference type="NCBI Taxonomy" id="43660"/>
    <lineage>
        <taxon>Bacteria</taxon>
        <taxon>Pseudomonadati</taxon>
        <taxon>Pseudomonadota</taxon>
        <taxon>Gammaproteobacteria</taxon>
        <taxon>Alteromonadales</taxon>
        <taxon>Pseudoalteromonadaceae</taxon>
        <taxon>Pseudoalteromonas</taxon>
    </lineage>
</organism>
<dbReference type="EC" id="1.14.16.1" evidence="1"/>
<keyword evidence="2" id="KW-1185">Reference proteome</keyword>
<reference evidence="1" key="1">
    <citation type="submission" date="2024-02" db="EMBL/GenBank/DDBJ databases">
        <title>Bacteria isolated from the canopy kelp, Nereocystis luetkeana.</title>
        <authorList>
            <person name="Pfister C.A."/>
            <person name="Younker I.T."/>
            <person name="Light S.H."/>
        </authorList>
    </citation>
    <scope>NUCLEOTIDE SEQUENCE</scope>
    <source>
        <strain evidence="1">TN.2.01</strain>
    </source>
</reference>
<keyword evidence="1" id="KW-0560">Oxidoreductase</keyword>
<proteinExistence type="predicted"/>
<comment type="caution">
    <text evidence="1">The sequence shown here is derived from an EMBL/GenBank/DDBJ whole genome shotgun (WGS) entry which is preliminary data.</text>
</comment>
<protein>
    <submittedName>
        <fullName evidence="1">Phenylalanine 4-monooxygenase</fullName>
        <ecNumber evidence="1">1.14.16.1</ecNumber>
    </submittedName>
</protein>
<gene>
    <name evidence="1" type="primary">phhA</name>
    <name evidence="1" type="ORF">V6250_21040</name>
</gene>
<feature type="non-terminal residue" evidence="1">
    <location>
        <position position="49"/>
    </location>
</feature>